<gene>
    <name evidence="2" type="ORF">KIPB_001977</name>
    <name evidence="3" type="ORF">KIPB_003827</name>
</gene>
<feature type="region of interest" description="Disordered" evidence="1">
    <location>
        <begin position="744"/>
        <end position="848"/>
    </location>
</feature>
<dbReference type="PANTHER" id="PTHR13318">
    <property type="entry name" value="PARTNER OF PAIRED, ISOFORM B-RELATED"/>
    <property type="match status" value="1"/>
</dbReference>
<feature type="compositionally biased region" description="Acidic residues" evidence="1">
    <location>
        <begin position="806"/>
        <end position="819"/>
    </location>
</feature>
<reference evidence="2" key="1">
    <citation type="submission" date="2016-10" db="EMBL/GenBank/DDBJ databases">
        <authorList>
            <person name="Tanifuji G."/>
            <person name="Kume K."/>
            <person name="Nakayama T."/>
            <person name="Takabayashi S."/>
            <person name="Hashimoto T."/>
        </authorList>
    </citation>
    <scope>NUCLEOTIDE SEQUENCE</scope>
    <source>
        <strain evidence="2">NY0173</strain>
    </source>
</reference>
<evidence type="ECO:0008006" key="5">
    <source>
        <dbReference type="Google" id="ProtNLM"/>
    </source>
</evidence>
<feature type="compositionally biased region" description="Acidic residues" evidence="1">
    <location>
        <begin position="833"/>
        <end position="846"/>
    </location>
</feature>
<dbReference type="SUPFAM" id="SSF52047">
    <property type="entry name" value="RNI-like"/>
    <property type="match status" value="1"/>
</dbReference>
<feature type="compositionally biased region" description="Basic and acidic residues" evidence="1">
    <location>
        <begin position="748"/>
        <end position="758"/>
    </location>
</feature>
<evidence type="ECO:0000313" key="2">
    <source>
        <dbReference type="EMBL" id="GIQ81075.1"/>
    </source>
</evidence>
<evidence type="ECO:0000256" key="1">
    <source>
        <dbReference type="SAM" id="MobiDB-lite"/>
    </source>
</evidence>
<dbReference type="InterPro" id="IPR032675">
    <property type="entry name" value="LRR_dom_sf"/>
</dbReference>
<name>A0A9K3GFU6_9EUKA</name>
<dbReference type="EMBL" id="BDIP01000302">
    <property type="protein sequence ID" value="GIQ81075.1"/>
    <property type="molecule type" value="Genomic_DNA"/>
</dbReference>
<feature type="compositionally biased region" description="Basic and acidic residues" evidence="1">
    <location>
        <begin position="793"/>
        <end position="805"/>
    </location>
</feature>
<dbReference type="SMART" id="SM00367">
    <property type="entry name" value="LRR_CC"/>
    <property type="match status" value="3"/>
</dbReference>
<dbReference type="Proteomes" id="UP000265618">
    <property type="component" value="Unassembled WGS sequence"/>
</dbReference>
<dbReference type="GO" id="GO:0019005">
    <property type="term" value="C:SCF ubiquitin ligase complex"/>
    <property type="evidence" value="ECO:0007669"/>
    <property type="project" value="TreeGrafter"/>
</dbReference>
<proteinExistence type="predicted"/>
<dbReference type="GO" id="GO:0031146">
    <property type="term" value="P:SCF-dependent proteasomal ubiquitin-dependent protein catabolic process"/>
    <property type="evidence" value="ECO:0007669"/>
    <property type="project" value="TreeGrafter"/>
</dbReference>
<evidence type="ECO:0000313" key="4">
    <source>
        <dbReference type="Proteomes" id="UP000265618"/>
    </source>
</evidence>
<feature type="region of interest" description="Disordered" evidence="1">
    <location>
        <begin position="1"/>
        <end position="47"/>
    </location>
</feature>
<protein>
    <recommendedName>
        <fullName evidence="5">F-box domain-containing protein</fullName>
    </recommendedName>
</protein>
<organism evidence="2 4">
    <name type="scientific">Kipferlia bialata</name>
    <dbReference type="NCBI Taxonomy" id="797122"/>
    <lineage>
        <taxon>Eukaryota</taxon>
        <taxon>Metamonada</taxon>
        <taxon>Carpediemonas-like organisms</taxon>
        <taxon>Kipferlia</taxon>
    </lineage>
</organism>
<dbReference type="EMBL" id="BDIP01000770">
    <property type="protein sequence ID" value="GIQ82655.1"/>
    <property type="molecule type" value="Genomic_DNA"/>
</dbReference>
<reference evidence="2 4" key="2">
    <citation type="journal article" date="2018" name="PLoS ONE">
        <title>The draft genome of Kipferlia bialata reveals reductive genome evolution in fornicate parasites.</title>
        <authorList>
            <person name="Tanifuji G."/>
            <person name="Takabayashi S."/>
            <person name="Kume K."/>
            <person name="Takagi M."/>
            <person name="Nakayama T."/>
            <person name="Kamikawa R."/>
            <person name="Inagaki Y."/>
            <person name="Hashimoto T."/>
        </authorList>
    </citation>
    <scope>NUCLEOTIDE SEQUENCE [LARGE SCALE GENOMIC DNA]</scope>
    <source>
        <strain evidence="2">NY0173</strain>
    </source>
</reference>
<feature type="compositionally biased region" description="Low complexity" evidence="1">
    <location>
        <begin position="820"/>
        <end position="832"/>
    </location>
</feature>
<dbReference type="AlphaFoldDB" id="A0A9K3GFU6"/>
<dbReference type="InterPro" id="IPR006553">
    <property type="entry name" value="Leu-rich_rpt_Cys-con_subtyp"/>
</dbReference>
<comment type="caution">
    <text evidence="2">The sequence shown here is derived from an EMBL/GenBank/DDBJ whole genome shotgun (WGS) entry which is preliminary data.</text>
</comment>
<accession>A0A9K3GFU6</accession>
<sequence>MNSPPLRPGCGSPTPIPELSPRVMDSTPFAYTPGVASLPDMSPQLPDSQHPYSQAYSMMPYRSTRDISMSIEPVTPGIPPMPGAMPGIPGMSAHPYQMGMGSVNTTGMGGFAFHSDINEPPAPPPGMSMAGPPGPGQDMADMLNNTSDTAWLEGIPNPQHTPFLPGYPDMTAARFLPDAFGVHARAQTIPPFLNLPDSIFFPICDCLGFNDLFRLMRSCRPLEQKVHRYLSEMKVVRDKHYTYSYIALALLDRVEAPEVVDLASFKDPDTLGCSITDDEVVQLLTRFGSSIRQLVVSSGSSDVLYAVSDLEHLEELVVHDPNPDLGAFRNLITPRYSLTSVSAPNFGLLGPDGVSSFLDVPLSSIRYLECGISPRCDQRSLDDALSRCFSNLTGLKLHCMLTEGEGEDRFSGLVVQVPETCTNLVMESTASSSTLFGPSFGGNSLSSLTLHGVQIHSSALPQSLRRSPSLTTLAFPVVDEMPTQVLAGSMGVHFSLTSLSMHVPEIALHPSALTMLDLGEEREMGADIGYISAQGLRILAHTCPSLSSVSVCGITDSVTDSVVACFLSSCPDLLSLRLEQMAAGPEGSAGMDEYGNVQGAGHMGGTSGLRRQMSFETDAELFSNAPTRAHSPTPLPMYPVPSPPDRTSPPLPPCPCMHSLQGGRVRAQPRCLALTGCGVTDSLFAALYTGTGSERLEHLRLSHCHNVTSKGLGLLIANRPIDSCFLSSEHATTLKRAARRRAQTLGALRREREAESRRRTGGKTPAPVKRPAVKRPPKHKPRREPRAKRRVVREKDEYRYHRTSDAEESSEEEEEETTEESTSSSSSSSSSSSEEEEEEEQSDDTQDFLVPSVRHLQEMPVRGETDLVSVHICNCNRITKDIVSSLILCPGNLTHLQLCGQGLDLPPECLGPLAEVHGPHCKHMAVQLDPRAESSLDRIVNRLESVFPALTLISLTGDAYEDLWGEVECNYFAETSSTDPELGEDPDLSALFRDTEAPY</sequence>
<keyword evidence="4" id="KW-1185">Reference proteome</keyword>
<feature type="compositionally biased region" description="Basic residues" evidence="1">
    <location>
        <begin position="771"/>
        <end position="792"/>
    </location>
</feature>
<dbReference type="Gene3D" id="3.80.10.10">
    <property type="entry name" value="Ribonuclease Inhibitor"/>
    <property type="match status" value="2"/>
</dbReference>
<evidence type="ECO:0000313" key="3">
    <source>
        <dbReference type="EMBL" id="GIQ82655.1"/>
    </source>
</evidence>